<proteinExistence type="predicted"/>
<protein>
    <submittedName>
        <fullName evidence="2">Uncharacterized protein</fullName>
    </submittedName>
</protein>
<dbReference type="Proteomes" id="UP000233551">
    <property type="component" value="Unassembled WGS sequence"/>
</dbReference>
<dbReference type="AlphaFoldDB" id="A0A2I0IZM8"/>
<sequence length="118" mass="13009">MDAKSWTRSPKGGKDGREVRKAVKMDVKSWTRSPKSGKDGHEVRKAVKMDMKFKKRSPRGVFDLAGSILLSLEFARAKGLKDSTSECVAFCLHRGVASAAPLLSGFVDFFLELAVSEF</sequence>
<organism evidence="2 3">
    <name type="scientific">Punica granatum</name>
    <name type="common">Pomegranate</name>
    <dbReference type="NCBI Taxonomy" id="22663"/>
    <lineage>
        <taxon>Eukaryota</taxon>
        <taxon>Viridiplantae</taxon>
        <taxon>Streptophyta</taxon>
        <taxon>Embryophyta</taxon>
        <taxon>Tracheophyta</taxon>
        <taxon>Spermatophyta</taxon>
        <taxon>Magnoliopsida</taxon>
        <taxon>eudicotyledons</taxon>
        <taxon>Gunneridae</taxon>
        <taxon>Pentapetalae</taxon>
        <taxon>rosids</taxon>
        <taxon>malvids</taxon>
        <taxon>Myrtales</taxon>
        <taxon>Lythraceae</taxon>
        <taxon>Punica</taxon>
    </lineage>
</organism>
<feature type="region of interest" description="Disordered" evidence="1">
    <location>
        <begin position="1"/>
        <end position="20"/>
    </location>
</feature>
<name>A0A2I0IZM8_PUNGR</name>
<reference evidence="2 3" key="1">
    <citation type="submission" date="2017-11" db="EMBL/GenBank/DDBJ databases">
        <title>De-novo sequencing of pomegranate (Punica granatum L.) genome.</title>
        <authorList>
            <person name="Akparov Z."/>
            <person name="Amiraslanov A."/>
            <person name="Hajiyeva S."/>
            <person name="Abbasov M."/>
            <person name="Kaur K."/>
            <person name="Hamwieh A."/>
            <person name="Solovyev V."/>
            <person name="Salamov A."/>
            <person name="Braich B."/>
            <person name="Kosarev P."/>
            <person name="Mahmoud A."/>
            <person name="Hajiyev E."/>
            <person name="Babayeva S."/>
            <person name="Izzatullayeva V."/>
            <person name="Mammadov A."/>
            <person name="Mammadov A."/>
            <person name="Sharifova S."/>
            <person name="Ojaghi J."/>
            <person name="Eynullazada K."/>
            <person name="Bayramov B."/>
            <person name="Abdulazimova A."/>
            <person name="Shahmuradov I."/>
        </authorList>
    </citation>
    <scope>NUCLEOTIDE SEQUENCE [LARGE SCALE GENOMIC DNA]</scope>
    <source>
        <strain evidence="3">cv. AG2017</strain>
        <tissue evidence="2">Leaf</tissue>
    </source>
</reference>
<dbReference type="EMBL" id="PGOL01002319">
    <property type="protein sequence ID" value="PKI48876.1"/>
    <property type="molecule type" value="Genomic_DNA"/>
</dbReference>
<evidence type="ECO:0000256" key="1">
    <source>
        <dbReference type="SAM" id="MobiDB-lite"/>
    </source>
</evidence>
<gene>
    <name evidence="2" type="ORF">CRG98_030724</name>
</gene>
<keyword evidence="3" id="KW-1185">Reference proteome</keyword>
<evidence type="ECO:0000313" key="2">
    <source>
        <dbReference type="EMBL" id="PKI48876.1"/>
    </source>
</evidence>
<evidence type="ECO:0000313" key="3">
    <source>
        <dbReference type="Proteomes" id="UP000233551"/>
    </source>
</evidence>
<comment type="caution">
    <text evidence="2">The sequence shown here is derived from an EMBL/GenBank/DDBJ whole genome shotgun (WGS) entry which is preliminary data.</text>
</comment>
<accession>A0A2I0IZM8</accession>